<feature type="transmembrane region" description="Helical" evidence="7">
    <location>
        <begin position="187"/>
        <end position="209"/>
    </location>
</feature>
<dbReference type="CDD" id="cd06261">
    <property type="entry name" value="TM_PBP2"/>
    <property type="match status" value="1"/>
</dbReference>
<dbReference type="InterPro" id="IPR035906">
    <property type="entry name" value="MetI-like_sf"/>
</dbReference>
<dbReference type="PROSITE" id="PS50928">
    <property type="entry name" value="ABC_TM1"/>
    <property type="match status" value="1"/>
</dbReference>
<organism evidence="9 10">
    <name type="scientific">Candidatus Pullichristensenella excrementigallinarum</name>
    <dbReference type="NCBI Taxonomy" id="2840907"/>
    <lineage>
        <taxon>Bacteria</taxon>
        <taxon>Bacillati</taxon>
        <taxon>Bacillota</taxon>
        <taxon>Clostridia</taxon>
        <taxon>Candidatus Pullichristensenella</taxon>
    </lineage>
</organism>
<dbReference type="Gene3D" id="1.10.3720.10">
    <property type="entry name" value="MetI-like"/>
    <property type="match status" value="1"/>
</dbReference>
<dbReference type="PANTHER" id="PTHR30450:SF1">
    <property type="entry name" value="D-METHIONINE TRANSPORT SYSTEM PERMEASE PROTEIN METI-RELATED"/>
    <property type="match status" value="1"/>
</dbReference>
<comment type="caution">
    <text evidence="9">The sequence shown here is derived from an EMBL/GenBank/DDBJ whole genome shotgun (WGS) entry which is preliminary data.</text>
</comment>
<dbReference type="EMBL" id="DVMU01000016">
    <property type="protein sequence ID" value="HIU33042.1"/>
    <property type="molecule type" value="Genomic_DNA"/>
</dbReference>
<dbReference type="Pfam" id="PF00528">
    <property type="entry name" value="BPD_transp_1"/>
    <property type="match status" value="1"/>
</dbReference>
<feature type="transmembrane region" description="Helical" evidence="7">
    <location>
        <begin position="86"/>
        <end position="104"/>
    </location>
</feature>
<dbReference type="InterPro" id="IPR000515">
    <property type="entry name" value="MetI-like"/>
</dbReference>
<reference evidence="9" key="1">
    <citation type="submission" date="2020-10" db="EMBL/GenBank/DDBJ databases">
        <authorList>
            <person name="Gilroy R."/>
        </authorList>
    </citation>
    <scope>NUCLEOTIDE SEQUENCE</scope>
    <source>
        <strain evidence="9">ChiHcec3-11533</strain>
    </source>
</reference>
<keyword evidence="3" id="KW-1003">Cell membrane</keyword>
<protein>
    <submittedName>
        <fullName evidence="9">ABC transporter permease</fullName>
    </submittedName>
</protein>
<evidence type="ECO:0000259" key="8">
    <source>
        <dbReference type="PROSITE" id="PS50928"/>
    </source>
</evidence>
<evidence type="ECO:0000313" key="10">
    <source>
        <dbReference type="Proteomes" id="UP000824072"/>
    </source>
</evidence>
<dbReference type="SUPFAM" id="SSF161098">
    <property type="entry name" value="MetI-like"/>
    <property type="match status" value="1"/>
</dbReference>
<name>A0A9D1LBW7_9FIRM</name>
<evidence type="ECO:0000256" key="3">
    <source>
        <dbReference type="ARBA" id="ARBA00022475"/>
    </source>
</evidence>
<accession>A0A9D1LBW7</accession>
<keyword evidence="5 7" id="KW-1133">Transmembrane helix</keyword>
<dbReference type="Proteomes" id="UP000824072">
    <property type="component" value="Unassembled WGS sequence"/>
</dbReference>
<keyword evidence="6 7" id="KW-0472">Membrane</keyword>
<feature type="transmembrane region" description="Helical" evidence="7">
    <location>
        <begin position="51"/>
        <end position="74"/>
    </location>
</feature>
<evidence type="ECO:0000313" key="9">
    <source>
        <dbReference type="EMBL" id="HIU33042.1"/>
    </source>
</evidence>
<proteinExistence type="inferred from homology"/>
<dbReference type="GO" id="GO:0048473">
    <property type="term" value="P:D-methionine transmembrane transport"/>
    <property type="evidence" value="ECO:0007669"/>
    <property type="project" value="TreeGrafter"/>
</dbReference>
<feature type="domain" description="ABC transmembrane type-1" evidence="8">
    <location>
        <begin position="12"/>
        <end position="206"/>
    </location>
</feature>
<evidence type="ECO:0000256" key="1">
    <source>
        <dbReference type="ARBA" id="ARBA00004651"/>
    </source>
</evidence>
<evidence type="ECO:0000256" key="2">
    <source>
        <dbReference type="ARBA" id="ARBA00022448"/>
    </source>
</evidence>
<keyword evidence="4 7" id="KW-0812">Transmembrane</keyword>
<dbReference type="AlphaFoldDB" id="A0A9D1LBW7"/>
<feature type="transmembrane region" description="Helical" evidence="7">
    <location>
        <begin position="20"/>
        <end position="39"/>
    </location>
</feature>
<dbReference type="PANTHER" id="PTHR30450">
    <property type="entry name" value="ABC TRANSPORTER PERMEASE"/>
    <property type="match status" value="1"/>
</dbReference>
<comment type="similarity">
    <text evidence="7">Belongs to the binding-protein-dependent transport system permease family.</text>
</comment>
<comment type="subcellular location">
    <subcellularLocation>
        <location evidence="1 7">Cell membrane</location>
        <topology evidence="1 7">Multi-pass membrane protein</topology>
    </subcellularLocation>
</comment>
<reference evidence="9" key="2">
    <citation type="journal article" date="2021" name="PeerJ">
        <title>Extensive microbial diversity within the chicken gut microbiome revealed by metagenomics and culture.</title>
        <authorList>
            <person name="Gilroy R."/>
            <person name="Ravi A."/>
            <person name="Getino M."/>
            <person name="Pursley I."/>
            <person name="Horton D.L."/>
            <person name="Alikhan N.F."/>
            <person name="Baker D."/>
            <person name="Gharbi K."/>
            <person name="Hall N."/>
            <person name="Watson M."/>
            <person name="Adriaenssens E.M."/>
            <person name="Foster-Nyarko E."/>
            <person name="Jarju S."/>
            <person name="Secka A."/>
            <person name="Antonio M."/>
            <person name="Oren A."/>
            <person name="Chaudhuri R.R."/>
            <person name="La Ragione R."/>
            <person name="Hildebrand F."/>
            <person name="Pallen M.J."/>
        </authorList>
    </citation>
    <scope>NUCLEOTIDE SEQUENCE</scope>
    <source>
        <strain evidence="9">ChiHcec3-11533</strain>
    </source>
</reference>
<evidence type="ECO:0000256" key="6">
    <source>
        <dbReference type="ARBA" id="ARBA00023136"/>
    </source>
</evidence>
<dbReference type="GO" id="GO:0005886">
    <property type="term" value="C:plasma membrane"/>
    <property type="evidence" value="ECO:0007669"/>
    <property type="project" value="UniProtKB-SubCell"/>
</dbReference>
<keyword evidence="2 7" id="KW-0813">Transport</keyword>
<feature type="transmembrane region" description="Helical" evidence="7">
    <location>
        <begin position="144"/>
        <end position="167"/>
    </location>
</feature>
<evidence type="ECO:0000256" key="7">
    <source>
        <dbReference type="RuleBase" id="RU363032"/>
    </source>
</evidence>
<dbReference type="InterPro" id="IPR051322">
    <property type="entry name" value="AA_ABC_Transporter_Permease"/>
</dbReference>
<sequence>MAVNWDTLWAALGETVYMTVPSTLIAYALGLPLGVMLVITRKGGVRPMPTFNAVTGAIVNFLRSIPFIILLAMLFPVTRVVMGKAIGTRSVIFPLTVSAFPYVARMVEGSFNEVDSGIIEAAQSMGSTTFQIIRKVLIPEALPSLINGFAICMTTILAYTAMASAAGGGGLGALAITKGLNLRQYDIMYAASIVLVILVQIITMLGSYLTRKMDHRIR</sequence>
<gene>
    <name evidence="9" type="ORF">IAB02_00635</name>
</gene>
<evidence type="ECO:0000256" key="4">
    <source>
        <dbReference type="ARBA" id="ARBA00022692"/>
    </source>
</evidence>
<evidence type="ECO:0000256" key="5">
    <source>
        <dbReference type="ARBA" id="ARBA00022989"/>
    </source>
</evidence>